<dbReference type="WBParaSite" id="ES5_v2.g16303.t1">
    <property type="protein sequence ID" value="ES5_v2.g16303.t1"/>
    <property type="gene ID" value="ES5_v2.g16303"/>
</dbReference>
<accession>A0AC34FG67</accession>
<evidence type="ECO:0000313" key="2">
    <source>
        <dbReference type="WBParaSite" id="ES5_v2.g16303.t1"/>
    </source>
</evidence>
<evidence type="ECO:0000313" key="1">
    <source>
        <dbReference type="Proteomes" id="UP000887579"/>
    </source>
</evidence>
<sequence length="104" mass="12366">MITSKTSKELSKIPHFATLDRFCLYAIPEVFDIESYYVNMKKNKHTKIGFHFCDTISDQYKTRLEAIIDEIIAAKNHQYKTPRIYLNGLDQEKKRKLYSLFLKQ</sequence>
<reference evidence="2" key="1">
    <citation type="submission" date="2022-11" db="UniProtKB">
        <authorList>
            <consortium name="WormBaseParasite"/>
        </authorList>
    </citation>
    <scope>IDENTIFICATION</scope>
</reference>
<dbReference type="Proteomes" id="UP000887579">
    <property type="component" value="Unplaced"/>
</dbReference>
<organism evidence="1 2">
    <name type="scientific">Panagrolaimus sp. ES5</name>
    <dbReference type="NCBI Taxonomy" id="591445"/>
    <lineage>
        <taxon>Eukaryota</taxon>
        <taxon>Metazoa</taxon>
        <taxon>Ecdysozoa</taxon>
        <taxon>Nematoda</taxon>
        <taxon>Chromadorea</taxon>
        <taxon>Rhabditida</taxon>
        <taxon>Tylenchina</taxon>
        <taxon>Panagrolaimomorpha</taxon>
        <taxon>Panagrolaimoidea</taxon>
        <taxon>Panagrolaimidae</taxon>
        <taxon>Panagrolaimus</taxon>
    </lineage>
</organism>
<proteinExistence type="predicted"/>
<name>A0AC34FG67_9BILA</name>
<protein>
    <submittedName>
        <fullName evidence="2">Uncharacterized protein</fullName>
    </submittedName>
</protein>